<dbReference type="AlphaFoldDB" id="A0A915PYF2"/>
<keyword evidence="6" id="KW-1133">Transmembrane helix</keyword>
<keyword evidence="7 9" id="KW-0496">Mitochondrion</keyword>
<evidence type="ECO:0000256" key="6">
    <source>
        <dbReference type="ARBA" id="ARBA00022989"/>
    </source>
</evidence>
<dbReference type="WBParaSite" id="sdigi.contig59.g3239.t1">
    <property type="protein sequence ID" value="sdigi.contig59.g3239.t1"/>
    <property type="gene ID" value="sdigi.contig59.g3239"/>
</dbReference>
<dbReference type="InterPro" id="IPR005336">
    <property type="entry name" value="MPC"/>
</dbReference>
<keyword evidence="3 9" id="KW-0813">Transport</keyword>
<keyword evidence="8" id="KW-0472">Membrane</keyword>
<evidence type="ECO:0000256" key="9">
    <source>
        <dbReference type="RuleBase" id="RU363100"/>
    </source>
</evidence>
<evidence type="ECO:0000256" key="2">
    <source>
        <dbReference type="ARBA" id="ARBA00006416"/>
    </source>
</evidence>
<comment type="function">
    <text evidence="9">Mediates the uptake of pyruvate into mitochondria.</text>
</comment>
<evidence type="ECO:0000256" key="5">
    <source>
        <dbReference type="ARBA" id="ARBA00022792"/>
    </source>
</evidence>
<dbReference type="GO" id="GO:0005743">
    <property type="term" value="C:mitochondrial inner membrane"/>
    <property type="evidence" value="ECO:0007669"/>
    <property type="project" value="UniProtKB-SubCell"/>
</dbReference>
<keyword evidence="4" id="KW-0812">Transmembrane</keyword>
<organism evidence="10 11">
    <name type="scientific">Setaria digitata</name>
    <dbReference type="NCBI Taxonomy" id="48799"/>
    <lineage>
        <taxon>Eukaryota</taxon>
        <taxon>Metazoa</taxon>
        <taxon>Ecdysozoa</taxon>
        <taxon>Nematoda</taxon>
        <taxon>Chromadorea</taxon>
        <taxon>Rhabditida</taxon>
        <taxon>Spirurina</taxon>
        <taxon>Spiruromorpha</taxon>
        <taxon>Filarioidea</taxon>
        <taxon>Setariidae</taxon>
        <taxon>Setaria</taxon>
    </lineage>
</organism>
<dbReference type="GO" id="GO:0006850">
    <property type="term" value="P:pyruvate import into mitochondria"/>
    <property type="evidence" value="ECO:0007669"/>
    <property type="project" value="InterPro"/>
</dbReference>
<comment type="similarity">
    <text evidence="2 9">Belongs to the mitochondrial pyruvate carrier (MPC) (TC 2.A.105) family.</text>
</comment>
<evidence type="ECO:0000256" key="1">
    <source>
        <dbReference type="ARBA" id="ARBA00004448"/>
    </source>
</evidence>
<evidence type="ECO:0000256" key="8">
    <source>
        <dbReference type="ARBA" id="ARBA00023136"/>
    </source>
</evidence>
<accession>A0A915PYF2</accession>
<reference evidence="11" key="1">
    <citation type="submission" date="2022-11" db="UniProtKB">
        <authorList>
            <consortium name="WormBaseParasite"/>
        </authorList>
    </citation>
    <scope>IDENTIFICATION</scope>
</reference>
<evidence type="ECO:0000313" key="11">
    <source>
        <dbReference type="WBParaSite" id="sdigi.contig59.g3239.t1"/>
    </source>
</evidence>
<comment type="subcellular location">
    <subcellularLocation>
        <location evidence="1 9">Mitochondrion inner membrane</location>
        <topology evidence="1 9">Multi-pass membrane protein</topology>
    </subcellularLocation>
</comment>
<dbReference type="Proteomes" id="UP000887581">
    <property type="component" value="Unplaced"/>
</dbReference>
<proteinExistence type="inferred from homology"/>
<evidence type="ECO:0000313" key="10">
    <source>
        <dbReference type="Proteomes" id="UP000887581"/>
    </source>
</evidence>
<evidence type="ECO:0000256" key="3">
    <source>
        <dbReference type="ARBA" id="ARBA00022448"/>
    </source>
</evidence>
<evidence type="ECO:0000256" key="4">
    <source>
        <dbReference type="ARBA" id="ARBA00022692"/>
    </source>
</evidence>
<name>A0A915PYF2_9BILA</name>
<dbReference type="Pfam" id="PF03650">
    <property type="entry name" value="MPC"/>
    <property type="match status" value="1"/>
</dbReference>
<keyword evidence="5 9" id="KW-0999">Mitochondrion inner membrane</keyword>
<keyword evidence="10" id="KW-1185">Reference proteome</keyword>
<sequence>MKVVYPILPNFLKSSWDHPAGPKTVFFWGPTIKWCLVLAGLADLMRPAEKLSFFQLARLGYYEVGSFIVFSKCQLRPDILATIADGGSSQSVCFRCRVALPSRSCILKLGDYDSDS</sequence>
<protein>
    <recommendedName>
        <fullName evidence="9">Mitochondrial pyruvate carrier</fullName>
    </recommendedName>
</protein>
<evidence type="ECO:0000256" key="7">
    <source>
        <dbReference type="ARBA" id="ARBA00023128"/>
    </source>
</evidence>